<name>A0A9D1Y1Z8_9FIRM</name>
<accession>A0A9D1Y1Z8</accession>
<feature type="transmembrane region" description="Helical" evidence="1">
    <location>
        <begin position="63"/>
        <end position="84"/>
    </location>
</feature>
<feature type="transmembrane region" description="Helical" evidence="1">
    <location>
        <begin position="38"/>
        <end position="57"/>
    </location>
</feature>
<dbReference type="Pfam" id="PF06961">
    <property type="entry name" value="DUF1294"/>
    <property type="match status" value="1"/>
</dbReference>
<protein>
    <submittedName>
        <fullName evidence="2">DUF1294 domain-containing protein</fullName>
    </submittedName>
</protein>
<evidence type="ECO:0000313" key="2">
    <source>
        <dbReference type="EMBL" id="HIX95713.1"/>
    </source>
</evidence>
<dbReference type="InterPro" id="IPR010718">
    <property type="entry name" value="DUF1294"/>
</dbReference>
<evidence type="ECO:0000256" key="1">
    <source>
        <dbReference type="SAM" id="Phobius"/>
    </source>
</evidence>
<organism evidence="2 3">
    <name type="scientific">Candidatus Gemmiger excrementipullorum</name>
    <dbReference type="NCBI Taxonomy" id="2838610"/>
    <lineage>
        <taxon>Bacteria</taxon>
        <taxon>Bacillati</taxon>
        <taxon>Bacillota</taxon>
        <taxon>Clostridia</taxon>
        <taxon>Eubacteriales</taxon>
        <taxon>Gemmiger</taxon>
    </lineage>
</organism>
<dbReference type="Proteomes" id="UP000886751">
    <property type="component" value="Unassembled WGS sequence"/>
</dbReference>
<gene>
    <name evidence="2" type="ORF">H9846_09690</name>
</gene>
<sequence length="90" mass="9966">MEMISLYLIAANVAGFALMALDKFLAQTHSRRVPERTLFGVALLGGSLGAWAGMYACRHKTKHWYFVVGMPLILVIQLLLAALWGRGYVV</sequence>
<reference evidence="2" key="1">
    <citation type="journal article" date="2021" name="PeerJ">
        <title>Extensive microbial diversity within the chicken gut microbiome revealed by metagenomics and culture.</title>
        <authorList>
            <person name="Gilroy R."/>
            <person name="Ravi A."/>
            <person name="Getino M."/>
            <person name="Pursley I."/>
            <person name="Horton D.L."/>
            <person name="Alikhan N.F."/>
            <person name="Baker D."/>
            <person name="Gharbi K."/>
            <person name="Hall N."/>
            <person name="Watson M."/>
            <person name="Adriaenssens E.M."/>
            <person name="Foster-Nyarko E."/>
            <person name="Jarju S."/>
            <person name="Secka A."/>
            <person name="Antonio M."/>
            <person name="Oren A."/>
            <person name="Chaudhuri R.R."/>
            <person name="La Ragione R."/>
            <person name="Hildebrand F."/>
            <person name="Pallen M.J."/>
        </authorList>
    </citation>
    <scope>NUCLEOTIDE SEQUENCE</scope>
    <source>
        <strain evidence="2">ChiHecec2B26-7398</strain>
    </source>
</reference>
<dbReference type="EMBL" id="DXEI01000141">
    <property type="protein sequence ID" value="HIX95713.1"/>
    <property type="molecule type" value="Genomic_DNA"/>
</dbReference>
<evidence type="ECO:0000313" key="3">
    <source>
        <dbReference type="Proteomes" id="UP000886751"/>
    </source>
</evidence>
<proteinExistence type="predicted"/>
<keyword evidence="1" id="KW-0472">Membrane</keyword>
<dbReference type="AlphaFoldDB" id="A0A9D1Y1Z8"/>
<comment type="caution">
    <text evidence="2">The sequence shown here is derived from an EMBL/GenBank/DDBJ whole genome shotgun (WGS) entry which is preliminary data.</text>
</comment>
<reference evidence="2" key="2">
    <citation type="submission" date="2021-04" db="EMBL/GenBank/DDBJ databases">
        <authorList>
            <person name="Gilroy R."/>
        </authorList>
    </citation>
    <scope>NUCLEOTIDE SEQUENCE</scope>
    <source>
        <strain evidence="2">ChiHecec2B26-7398</strain>
    </source>
</reference>
<keyword evidence="1" id="KW-0812">Transmembrane</keyword>
<feature type="transmembrane region" description="Helical" evidence="1">
    <location>
        <begin position="6"/>
        <end position="26"/>
    </location>
</feature>
<keyword evidence="1" id="KW-1133">Transmembrane helix</keyword>